<feature type="transmembrane region" description="Helical" evidence="8">
    <location>
        <begin position="277"/>
        <end position="301"/>
    </location>
</feature>
<gene>
    <name evidence="10" type="ORF">UFOPK1493_01189</name>
</gene>
<keyword evidence="5 8" id="KW-0812">Transmembrane</keyword>
<dbReference type="CDD" id="cd06261">
    <property type="entry name" value="TM_PBP2"/>
    <property type="match status" value="2"/>
</dbReference>
<accession>A0A6J6CRH1</accession>
<evidence type="ECO:0000256" key="3">
    <source>
        <dbReference type="ARBA" id="ARBA00022475"/>
    </source>
</evidence>
<evidence type="ECO:0000256" key="5">
    <source>
        <dbReference type="ARBA" id="ARBA00022692"/>
    </source>
</evidence>
<evidence type="ECO:0000256" key="1">
    <source>
        <dbReference type="ARBA" id="ARBA00004429"/>
    </source>
</evidence>
<protein>
    <submittedName>
        <fullName evidence="10">Unannotated protein</fullName>
    </submittedName>
</protein>
<feature type="transmembrane region" description="Helical" evidence="8">
    <location>
        <begin position="99"/>
        <end position="120"/>
    </location>
</feature>
<keyword evidence="2" id="KW-0813">Transport</keyword>
<keyword evidence="6 8" id="KW-1133">Transmembrane helix</keyword>
<feature type="transmembrane region" description="Helical" evidence="8">
    <location>
        <begin position="234"/>
        <end position="256"/>
    </location>
</feature>
<feature type="transmembrane region" description="Helical" evidence="8">
    <location>
        <begin position="365"/>
        <end position="386"/>
    </location>
</feature>
<feature type="transmembrane region" description="Helical" evidence="8">
    <location>
        <begin position="132"/>
        <end position="152"/>
    </location>
</feature>
<dbReference type="Gene3D" id="1.10.3720.10">
    <property type="entry name" value="MetI-like"/>
    <property type="match status" value="2"/>
</dbReference>
<evidence type="ECO:0000256" key="4">
    <source>
        <dbReference type="ARBA" id="ARBA00022519"/>
    </source>
</evidence>
<dbReference type="Pfam" id="PF00528">
    <property type="entry name" value="BPD_transp_1"/>
    <property type="match status" value="2"/>
</dbReference>
<dbReference type="PANTHER" id="PTHR43357">
    <property type="entry name" value="INNER MEMBRANE ABC TRANSPORTER PERMEASE PROTEIN YDCV"/>
    <property type="match status" value="1"/>
</dbReference>
<keyword evidence="3" id="KW-1003">Cell membrane</keyword>
<evidence type="ECO:0000256" key="6">
    <source>
        <dbReference type="ARBA" id="ARBA00022989"/>
    </source>
</evidence>
<name>A0A6J6CRH1_9ZZZZ</name>
<dbReference type="GO" id="GO:0055085">
    <property type="term" value="P:transmembrane transport"/>
    <property type="evidence" value="ECO:0007669"/>
    <property type="project" value="InterPro"/>
</dbReference>
<dbReference type="InterPro" id="IPR000515">
    <property type="entry name" value="MetI-like"/>
</dbReference>
<feature type="transmembrane region" description="Helical" evidence="8">
    <location>
        <begin position="333"/>
        <end position="353"/>
    </location>
</feature>
<dbReference type="GO" id="GO:0005886">
    <property type="term" value="C:plasma membrane"/>
    <property type="evidence" value="ECO:0007669"/>
    <property type="project" value="UniProtKB-SubCell"/>
</dbReference>
<proteinExistence type="predicted"/>
<evidence type="ECO:0000313" key="10">
    <source>
        <dbReference type="EMBL" id="CAB4552743.1"/>
    </source>
</evidence>
<feature type="transmembrane region" description="Helical" evidence="8">
    <location>
        <begin position="398"/>
        <end position="417"/>
    </location>
</feature>
<sequence>MTLATIPTSTTTLRRRARSLPGWVAIVVVAGVVAAPVIVIVASILDPTTEVWRELWDTRLPGMIRDTVTLLTTVVIGATVLGTGLAWFVTAYDFPGRRLLGWALVTPLAVPGYVLGFVWLDTMQGPLGARAVRSIWLCAAVLIMALYPYVYLLARAAFRDQSAATVAVARSLGCSPWQAWWRVTLPMARPSIAAGAALVAMEVLTDVGTVRLFNVSTIADGVLRVWFGTGDRNAAAELATLLIGAAVLLIAVERLLRGRARYTQGGRAESVAPRRTRVGTTVAAAVAGWSVVALAVAVPIVKLVRWVGEARATGQTIAVEGDLGFHVTSSVRVAGAATIVCVVVGTTLAWLARRRGTAGQVVARTATLGYAVPGPVVAVGVVITLAALDRRDWLPDGVLLVGSMVGLIYALTVRFLAVSYQGVEATLAKVPPNVIAGARTLGAGPLRVAVRVELPLIRTGLLAAAALVAIDSVKELPVTLLLRPFGTDTLSVWVWRATSESLWVQAAVPSLAIVALGMISVAILQWALDRGAEVTT</sequence>
<keyword evidence="4" id="KW-0997">Cell inner membrane</keyword>
<dbReference type="InterPro" id="IPR035906">
    <property type="entry name" value="MetI-like_sf"/>
</dbReference>
<dbReference type="EMBL" id="CAEZSR010000033">
    <property type="protein sequence ID" value="CAB4552743.1"/>
    <property type="molecule type" value="Genomic_DNA"/>
</dbReference>
<organism evidence="10">
    <name type="scientific">freshwater metagenome</name>
    <dbReference type="NCBI Taxonomy" id="449393"/>
    <lineage>
        <taxon>unclassified sequences</taxon>
        <taxon>metagenomes</taxon>
        <taxon>ecological metagenomes</taxon>
    </lineage>
</organism>
<evidence type="ECO:0000256" key="2">
    <source>
        <dbReference type="ARBA" id="ARBA00022448"/>
    </source>
</evidence>
<feature type="transmembrane region" description="Helical" evidence="8">
    <location>
        <begin position="502"/>
        <end position="528"/>
    </location>
</feature>
<dbReference type="SUPFAM" id="SSF161098">
    <property type="entry name" value="MetI-like"/>
    <property type="match status" value="2"/>
</dbReference>
<feature type="transmembrane region" description="Helical" evidence="8">
    <location>
        <begin position="20"/>
        <end position="45"/>
    </location>
</feature>
<feature type="transmembrane region" description="Helical" evidence="8">
    <location>
        <begin position="68"/>
        <end position="92"/>
    </location>
</feature>
<dbReference type="PROSITE" id="PS50928">
    <property type="entry name" value="ABC_TM1"/>
    <property type="match status" value="2"/>
</dbReference>
<feature type="domain" description="ABC transmembrane type-1" evidence="9">
    <location>
        <begin position="327"/>
        <end position="524"/>
    </location>
</feature>
<comment type="subcellular location">
    <subcellularLocation>
        <location evidence="1">Cell inner membrane</location>
        <topology evidence="1">Multi-pass membrane protein</topology>
    </subcellularLocation>
</comment>
<dbReference type="AlphaFoldDB" id="A0A6J6CRH1"/>
<evidence type="ECO:0000259" key="9">
    <source>
        <dbReference type="PROSITE" id="PS50928"/>
    </source>
</evidence>
<feature type="transmembrane region" description="Helical" evidence="8">
    <location>
        <begin position="192"/>
        <end position="214"/>
    </location>
</feature>
<evidence type="ECO:0000256" key="8">
    <source>
        <dbReference type="SAM" id="Phobius"/>
    </source>
</evidence>
<keyword evidence="7 8" id="KW-0472">Membrane</keyword>
<evidence type="ECO:0000256" key="7">
    <source>
        <dbReference type="ARBA" id="ARBA00023136"/>
    </source>
</evidence>
<reference evidence="10" key="1">
    <citation type="submission" date="2020-05" db="EMBL/GenBank/DDBJ databases">
        <authorList>
            <person name="Chiriac C."/>
            <person name="Salcher M."/>
            <person name="Ghai R."/>
            <person name="Kavagutti S V."/>
        </authorList>
    </citation>
    <scope>NUCLEOTIDE SEQUENCE</scope>
</reference>
<dbReference type="PANTHER" id="PTHR43357:SF3">
    <property type="entry name" value="FE(3+)-TRANSPORT SYSTEM PERMEASE PROTEIN FBPB 2"/>
    <property type="match status" value="1"/>
</dbReference>
<feature type="domain" description="ABC transmembrane type-1" evidence="9">
    <location>
        <begin position="64"/>
        <end position="251"/>
    </location>
</feature>